<evidence type="ECO:0000256" key="3">
    <source>
        <dbReference type="ARBA" id="ARBA00022618"/>
    </source>
</evidence>
<evidence type="ECO:0000256" key="2">
    <source>
        <dbReference type="ARBA" id="ARBA00022475"/>
    </source>
</evidence>
<dbReference type="HOGENOM" id="CLU_2345619_0_0_6"/>
<organism evidence="9 10">
    <name type="scientific">Candidatus Tachikawaea gelatinosa</name>
    <dbReference type="NCBI Taxonomy" id="1410383"/>
    <lineage>
        <taxon>Bacteria</taxon>
        <taxon>Pseudomonadati</taxon>
        <taxon>Pseudomonadota</taxon>
        <taxon>Gammaproteobacteria</taxon>
        <taxon>Enterobacterales</taxon>
        <taxon>Enterobacteriaceae</taxon>
        <taxon>Candidatus Tachikawaea</taxon>
    </lineage>
</organism>
<dbReference type="AlphaFoldDB" id="A0A090BWE5"/>
<comment type="subcellular location">
    <subcellularLocation>
        <location evidence="1">Cell membrane</location>
        <topology evidence="1">Single-pass type II membrane protein</topology>
    </subcellularLocation>
</comment>
<keyword evidence="10" id="KW-1185">Reference proteome</keyword>
<keyword evidence="3 9" id="KW-0132">Cell division</keyword>
<name>A0A090BWE5_9ENTR</name>
<dbReference type="GO" id="GO:0051301">
    <property type="term" value="P:cell division"/>
    <property type="evidence" value="ECO:0007669"/>
    <property type="project" value="UniProtKB-KW"/>
</dbReference>
<evidence type="ECO:0000313" key="10">
    <source>
        <dbReference type="Proteomes" id="UP000031627"/>
    </source>
</evidence>
<accession>A0A090BWE5</accession>
<evidence type="ECO:0000256" key="6">
    <source>
        <dbReference type="ARBA" id="ARBA00023136"/>
    </source>
</evidence>
<feature type="transmembrane region" description="Helical" evidence="8">
    <location>
        <begin position="21"/>
        <end position="39"/>
    </location>
</feature>
<gene>
    <name evidence="9" type="primary">ftsL</name>
    <name evidence="9" type="ORF">TGUWTKB_2220</name>
</gene>
<evidence type="ECO:0000256" key="4">
    <source>
        <dbReference type="ARBA" id="ARBA00022692"/>
    </source>
</evidence>
<keyword evidence="6 8" id="KW-0472">Membrane</keyword>
<dbReference type="STRING" id="1410383.TGUWTKB_2220"/>
<reference evidence="10" key="1">
    <citation type="submission" date="2013-11" db="EMBL/GenBank/DDBJ databases">
        <title>Symbiont-containing voluminous jelly as an extraordinary maternal gift for overwintering insect nymphs.</title>
        <authorList>
            <person name="Kaiwa N."/>
            <person name="Hosokawa T."/>
            <person name="Nikoh N."/>
            <person name="Meng X.Y."/>
            <person name="Tanahashi M."/>
            <person name="Moriyama M."/>
            <person name="Maeda T."/>
            <person name="Yamaguchi K."/>
            <person name="Shigenobu S."/>
            <person name="Ito M."/>
            <person name="Fukatsu T."/>
        </authorList>
    </citation>
    <scope>NUCLEOTIDE SEQUENCE [LARGE SCALE GENOMIC DNA]</scope>
    <source>
        <strain evidence="10">UwTKB</strain>
    </source>
</reference>
<dbReference type="Proteomes" id="UP000031627">
    <property type="component" value="Chromosome"/>
</dbReference>
<dbReference type="InterPro" id="IPR011922">
    <property type="entry name" value="Cell_div_FtsL"/>
</dbReference>
<keyword evidence="4 8" id="KW-0812">Transmembrane</keyword>
<evidence type="ECO:0000256" key="7">
    <source>
        <dbReference type="ARBA" id="ARBA00023306"/>
    </source>
</evidence>
<dbReference type="Pfam" id="PF04999">
    <property type="entry name" value="FtsL"/>
    <property type="match status" value="1"/>
</dbReference>
<dbReference type="KEGG" id="sbw:TGUWTKB_2220"/>
<evidence type="ECO:0000313" key="9">
    <source>
        <dbReference type="EMBL" id="BAP58466.1"/>
    </source>
</evidence>
<proteinExistence type="predicted"/>
<dbReference type="GO" id="GO:0005886">
    <property type="term" value="C:plasma membrane"/>
    <property type="evidence" value="ECO:0007669"/>
    <property type="project" value="UniProtKB-SubCell"/>
</dbReference>
<dbReference type="EMBL" id="AP014521">
    <property type="protein sequence ID" value="BAP58466.1"/>
    <property type="molecule type" value="Genomic_DNA"/>
</dbReference>
<protein>
    <submittedName>
        <fullName evidence="9">Cell division protein FtsL</fullName>
    </submittedName>
</protein>
<sequence length="97" mass="11441">MKKHKKNSLSKSIITDFICSNKFSLILLFISLVSALYVIDITYKTRKLNKEIDKLITRNKKTLSEWSNLVVEYNQIKQEYAESHKILVKKRYISLDS</sequence>
<keyword evidence="7" id="KW-0131">Cell cycle</keyword>
<reference evidence="9 10" key="2">
    <citation type="journal article" date="2014" name="Curr. Biol.">
        <title>Symbiont-Supplemented Maternal Investment Underpinning Host's Ecological Adaptation.</title>
        <authorList>
            <person name="Kaiwa N."/>
            <person name="Hosokawa T."/>
            <person name="Nikoh N."/>
            <person name="Tanahashi M."/>
            <person name="Moriyama M."/>
            <person name="Meng X.Y."/>
            <person name="Maeda T."/>
            <person name="Yamaguchi K."/>
            <person name="Shigenobu S."/>
            <person name="Ito M."/>
            <person name="Fukatsu T."/>
        </authorList>
    </citation>
    <scope>NUCLEOTIDE SEQUENCE [LARGE SCALE GENOMIC DNA]</scope>
    <source>
        <strain evidence="9 10">UwTKB</strain>
    </source>
</reference>
<dbReference type="RefSeq" id="WP_041062696.1">
    <property type="nucleotide sequence ID" value="NZ_AP014521.1"/>
</dbReference>
<evidence type="ECO:0000256" key="5">
    <source>
        <dbReference type="ARBA" id="ARBA00022989"/>
    </source>
</evidence>
<evidence type="ECO:0000256" key="8">
    <source>
        <dbReference type="SAM" id="Phobius"/>
    </source>
</evidence>
<evidence type="ECO:0000256" key="1">
    <source>
        <dbReference type="ARBA" id="ARBA00004401"/>
    </source>
</evidence>
<keyword evidence="2" id="KW-1003">Cell membrane</keyword>
<keyword evidence="5 8" id="KW-1133">Transmembrane helix</keyword>